<dbReference type="Proteomes" id="UP001063166">
    <property type="component" value="Unassembled WGS sequence"/>
</dbReference>
<protein>
    <submittedName>
        <fullName evidence="1">Uncharacterized protein</fullName>
    </submittedName>
</protein>
<gene>
    <name evidence="1" type="ORF">LshimejAT787_1102700</name>
</gene>
<accession>A0A9P3PT04</accession>
<comment type="caution">
    <text evidence="1">The sequence shown here is derived from an EMBL/GenBank/DDBJ whole genome shotgun (WGS) entry which is preliminary data.</text>
</comment>
<dbReference type="AlphaFoldDB" id="A0A9P3PT04"/>
<organism evidence="1 2">
    <name type="scientific">Lyophyllum shimeji</name>
    <name type="common">Hon-shimeji</name>
    <name type="synonym">Tricholoma shimeji</name>
    <dbReference type="NCBI Taxonomy" id="47721"/>
    <lineage>
        <taxon>Eukaryota</taxon>
        <taxon>Fungi</taxon>
        <taxon>Dikarya</taxon>
        <taxon>Basidiomycota</taxon>
        <taxon>Agaricomycotina</taxon>
        <taxon>Agaricomycetes</taxon>
        <taxon>Agaricomycetidae</taxon>
        <taxon>Agaricales</taxon>
        <taxon>Tricholomatineae</taxon>
        <taxon>Lyophyllaceae</taxon>
        <taxon>Lyophyllum</taxon>
    </lineage>
</organism>
<sequence>MSINFSTRNLSACKKRGMWSCFQNVEVYYLSHPTTTAGEITVPLLGFYQRHEVFTQHGLPARVVLHVFRVDLPPKTFVDRK</sequence>
<evidence type="ECO:0000313" key="1">
    <source>
        <dbReference type="EMBL" id="GLB42255.1"/>
    </source>
</evidence>
<proteinExistence type="predicted"/>
<evidence type="ECO:0000313" key="2">
    <source>
        <dbReference type="Proteomes" id="UP001063166"/>
    </source>
</evidence>
<keyword evidence="2" id="KW-1185">Reference proteome</keyword>
<name>A0A9P3PT04_LYOSH</name>
<reference evidence="1" key="1">
    <citation type="submission" date="2022-07" db="EMBL/GenBank/DDBJ databases">
        <title>The genome of Lyophyllum shimeji provides insight into the initial evolution of ectomycorrhizal fungal genome.</title>
        <authorList>
            <person name="Kobayashi Y."/>
            <person name="Shibata T."/>
            <person name="Hirakawa H."/>
            <person name="Shigenobu S."/>
            <person name="Nishiyama T."/>
            <person name="Yamada A."/>
            <person name="Hasebe M."/>
            <person name="Kawaguchi M."/>
        </authorList>
    </citation>
    <scope>NUCLEOTIDE SEQUENCE</scope>
    <source>
        <strain evidence="1">AT787</strain>
    </source>
</reference>
<dbReference type="EMBL" id="BRPK01000011">
    <property type="protein sequence ID" value="GLB42255.1"/>
    <property type="molecule type" value="Genomic_DNA"/>
</dbReference>